<dbReference type="InterPro" id="IPR052206">
    <property type="entry name" value="Retinol_saturase"/>
</dbReference>
<keyword evidence="3 7" id="KW-0732">Signal</keyword>
<organism evidence="8 9">
    <name type="scientific">Gallus gallus</name>
    <name type="common">Chicken</name>
    <dbReference type="NCBI Taxonomy" id="9031"/>
    <lineage>
        <taxon>Eukaryota</taxon>
        <taxon>Metazoa</taxon>
        <taxon>Chordata</taxon>
        <taxon>Craniata</taxon>
        <taxon>Vertebrata</taxon>
        <taxon>Euteleostomi</taxon>
        <taxon>Archelosauria</taxon>
        <taxon>Archosauria</taxon>
        <taxon>Dinosauria</taxon>
        <taxon>Saurischia</taxon>
        <taxon>Theropoda</taxon>
        <taxon>Coelurosauria</taxon>
        <taxon>Aves</taxon>
        <taxon>Neognathae</taxon>
        <taxon>Galloanserae</taxon>
        <taxon>Galliformes</taxon>
        <taxon>Phasianidae</taxon>
        <taxon>Phasianinae</taxon>
        <taxon>Gallus</taxon>
    </lineage>
</organism>
<evidence type="ECO:0000256" key="3">
    <source>
        <dbReference type="ARBA" id="ARBA00022729"/>
    </source>
</evidence>
<keyword evidence="2" id="KW-0285">Flavoprotein</keyword>
<evidence type="ECO:0000256" key="4">
    <source>
        <dbReference type="ARBA" id="ARBA00022827"/>
    </source>
</evidence>
<name>A0A8V1A186_CHICK</name>
<evidence type="ECO:0008006" key="10">
    <source>
        <dbReference type="Google" id="ProtNLM"/>
    </source>
</evidence>
<keyword evidence="6" id="KW-0520">NAD</keyword>
<protein>
    <recommendedName>
        <fullName evidence="10">Amine oxidase domain-containing protein</fullName>
    </recommendedName>
</protein>
<evidence type="ECO:0000313" key="8">
    <source>
        <dbReference type="Ensembl" id="ENSGALP00010037773.1"/>
    </source>
</evidence>
<dbReference type="Proteomes" id="UP000000539">
    <property type="component" value="Chromosome 27"/>
</dbReference>
<evidence type="ECO:0000313" key="9">
    <source>
        <dbReference type="Proteomes" id="UP000000539"/>
    </source>
</evidence>
<dbReference type="AlphaFoldDB" id="A0A8V1A186"/>
<dbReference type="GlyGen" id="A0A8V1A186">
    <property type="glycosylation" value="1 site"/>
</dbReference>
<evidence type="ECO:0000256" key="7">
    <source>
        <dbReference type="SAM" id="SignalP"/>
    </source>
</evidence>
<dbReference type="OrthoDB" id="38045at2759"/>
<evidence type="ECO:0000256" key="1">
    <source>
        <dbReference type="ARBA" id="ARBA00005855"/>
    </source>
</evidence>
<evidence type="ECO:0000256" key="6">
    <source>
        <dbReference type="ARBA" id="ARBA00023027"/>
    </source>
</evidence>
<accession>A0A8V1A186</accession>
<feature type="chain" id="PRO_5036460585" description="Amine oxidase domain-containing protein" evidence="7">
    <location>
        <begin position="16"/>
        <end position="795"/>
    </location>
</feature>
<evidence type="ECO:0000256" key="2">
    <source>
        <dbReference type="ARBA" id="ARBA00022630"/>
    </source>
</evidence>
<keyword evidence="5" id="KW-0521">NADP</keyword>
<dbReference type="Gene3D" id="3.50.50.60">
    <property type="entry name" value="FAD/NAD(P)-binding domain"/>
    <property type="match status" value="2"/>
</dbReference>
<evidence type="ECO:0000256" key="5">
    <source>
        <dbReference type="ARBA" id="ARBA00022857"/>
    </source>
</evidence>
<sequence>MWAALLLLLLPPCLAALLLGLLAQRLLGSAGNPFARPPPGPPRPLVTDPRVRDRVLRRGFSTARVPQDLDAVVVGSGIGGLAAACILAKVGKRVLVLEQHDQAGGCCHTFQERGTEFDVGIHYVGQMHEGSMLRVVLDQLTDGQLCWQRLPDPYDEVVLGPHRYQLRAGKDAFVAALEEQFPAEKAAIREFMRLSKLASRHVALLALLKMAPRWLSAVLLRCAPLHWLSPIFRMAATNHSEAVARLTANRDLRALLGYLFYGTAPRDSSFLLNALMVHHYQRGAWYPRGGASEIAFHTVPLIERAGGAVLVRAAVTRILVSPDGTAVGVAVQKGGEEEEEVEIHARVVISDAGTFNTFGKLLPAPLRAHPAIRSRLAMVQHGMGSFLVFVGLRGSAAELDLPATNFWIYPHNDLDAMMSKYAALSREDVPENLAMMFITFPAAKDPTYEERHPGRSCMTILTMARYEWFEGWAGTRPRHRGAAYLHYKADIAQRLLERALLRFPHLRDKVEFVEAASPLSNAHYLAAPRGEMYGAEHDLRRFSPDVVAAMRADTPVRNLYLTGVRPPPLPCVPVSVRPRVCVSPCLCVPVSVCPRVPTSPCLLFLFLHAPTSPRPRVPTSPCPHVCVPMIPRPISPCPHVCVPPCSHIPTSPYPHVRLHVPMSPCSCAPLPPCPHVPMSPCPRVPMSPCPHVLASLCPHVPMSPVPVSPCPHVAMPSCLHAPCPHVFVPPHPHVPTTPCLCAPTSLCPHIPITSLSMSSCPRVPCPHVSIPSSSQALPTPGVPPWGGRVPISPWQ</sequence>
<reference evidence="8" key="1">
    <citation type="submission" date="2020-11" db="EMBL/GenBank/DDBJ databases">
        <title>Gallus gallus (Chicken) genome, bGalGal1, GRCg7b, maternal haplotype autosomes + Z &amp; W.</title>
        <authorList>
            <person name="Warren W."/>
            <person name="Formenti G."/>
            <person name="Fedrigo O."/>
            <person name="Haase B."/>
            <person name="Mountcastle J."/>
            <person name="Balacco J."/>
            <person name="Tracey A."/>
            <person name="Schneider V."/>
            <person name="Okimoto R."/>
            <person name="Cheng H."/>
            <person name="Hawken R."/>
            <person name="Howe K."/>
            <person name="Jarvis E.D."/>
        </authorList>
    </citation>
    <scope>NUCLEOTIDE SEQUENCE [LARGE SCALE GENOMIC DNA]</scope>
    <source>
        <strain evidence="8">Broiler</strain>
    </source>
</reference>
<reference evidence="8" key="2">
    <citation type="submission" date="2025-08" db="UniProtKB">
        <authorList>
            <consortium name="Ensembl"/>
        </authorList>
    </citation>
    <scope>IDENTIFICATION</scope>
    <source>
        <strain evidence="8">broiler</strain>
    </source>
</reference>
<feature type="signal peptide" evidence="7">
    <location>
        <begin position="1"/>
        <end position="15"/>
    </location>
</feature>
<keyword evidence="4" id="KW-0274">FAD</keyword>
<reference evidence="8" key="3">
    <citation type="submission" date="2025-09" db="UniProtKB">
        <authorList>
            <consortium name="Ensembl"/>
        </authorList>
    </citation>
    <scope>IDENTIFICATION</scope>
    <source>
        <strain evidence="8">broiler</strain>
    </source>
</reference>
<dbReference type="GO" id="GO:0016491">
    <property type="term" value="F:oxidoreductase activity"/>
    <property type="evidence" value="ECO:0000318"/>
    <property type="project" value="GO_Central"/>
</dbReference>
<dbReference type="Pfam" id="PF13450">
    <property type="entry name" value="NAD_binding_8"/>
    <property type="match status" value="1"/>
</dbReference>
<keyword evidence="9" id="KW-1185">Reference proteome</keyword>
<gene>
    <name evidence="8" type="primary">LOC101751434</name>
</gene>
<dbReference type="PANTHER" id="PTHR46091:SF2">
    <property type="entry name" value="AMINE OXIDASE DOMAIN-CONTAINING PROTEIN"/>
    <property type="match status" value="1"/>
</dbReference>
<dbReference type="PANTHER" id="PTHR46091">
    <property type="entry name" value="BLR7054 PROTEIN"/>
    <property type="match status" value="1"/>
</dbReference>
<dbReference type="InterPro" id="IPR036188">
    <property type="entry name" value="FAD/NAD-bd_sf"/>
</dbReference>
<dbReference type="Ensembl" id="ENSGALT00010061048.1">
    <property type="protein sequence ID" value="ENSGALP00010037773.1"/>
    <property type="gene ID" value="ENSGALG00010025006.1"/>
</dbReference>
<dbReference type="GeneTree" id="ENSGT00940000163871"/>
<proteinExistence type="inferred from homology"/>
<dbReference type="SUPFAM" id="SSF51905">
    <property type="entry name" value="FAD/NAD(P)-binding domain"/>
    <property type="match status" value="1"/>
</dbReference>
<comment type="similarity">
    <text evidence="1">Belongs to the carotenoid/retinoid oxidoreductase family. CrtISO subfamily.</text>
</comment>